<dbReference type="GO" id="GO:0005829">
    <property type="term" value="C:cytosol"/>
    <property type="evidence" value="ECO:0007669"/>
    <property type="project" value="TreeGrafter"/>
</dbReference>
<evidence type="ECO:0000259" key="10">
    <source>
        <dbReference type="PROSITE" id="PS51462"/>
    </source>
</evidence>
<dbReference type="GO" id="GO:0046872">
    <property type="term" value="F:metal ion binding"/>
    <property type="evidence" value="ECO:0007669"/>
    <property type="project" value="UniProtKB-KW"/>
</dbReference>
<dbReference type="CDD" id="cd03429">
    <property type="entry name" value="NUDIX_NADH_pyrophosphatase_Nudt13"/>
    <property type="match status" value="1"/>
</dbReference>
<evidence type="ECO:0000256" key="3">
    <source>
        <dbReference type="ARBA" id="ARBA00009595"/>
    </source>
</evidence>
<dbReference type="EMBL" id="CP029347">
    <property type="protein sequence ID" value="AWL12541.1"/>
    <property type="molecule type" value="Genomic_DNA"/>
</dbReference>
<dbReference type="Gene3D" id="3.90.79.10">
    <property type="entry name" value="Nucleoside Triphosphate Pyrophosphohydrolase"/>
    <property type="match status" value="1"/>
</dbReference>
<dbReference type="Proteomes" id="UP000245728">
    <property type="component" value="Chromosome"/>
</dbReference>
<dbReference type="GO" id="GO:0035529">
    <property type="term" value="F:NADH pyrophosphatase activity"/>
    <property type="evidence" value="ECO:0007669"/>
    <property type="project" value="TreeGrafter"/>
</dbReference>
<dbReference type="InterPro" id="IPR020084">
    <property type="entry name" value="NUDIX_hydrolase_CS"/>
</dbReference>
<dbReference type="KEGG" id="salh:HMF8227_02080"/>
<dbReference type="Pfam" id="PF09297">
    <property type="entry name" value="Zn_ribbon_NUD"/>
    <property type="match status" value="1"/>
</dbReference>
<name>A0A2S2E4F8_9ALTE</name>
<accession>A0A2S2E4F8</accession>
<dbReference type="OrthoDB" id="9791656at2"/>
<dbReference type="InterPro" id="IPR015375">
    <property type="entry name" value="NADH_PPase-like_N"/>
</dbReference>
<feature type="domain" description="Nudix hydrolase" evidence="10">
    <location>
        <begin position="157"/>
        <end position="280"/>
    </location>
</feature>
<keyword evidence="8" id="KW-0520">NAD</keyword>
<dbReference type="InterPro" id="IPR049734">
    <property type="entry name" value="NudC-like_C"/>
</dbReference>
<evidence type="ECO:0000313" key="11">
    <source>
        <dbReference type="EMBL" id="AWL12541.1"/>
    </source>
</evidence>
<dbReference type="PROSITE" id="PS51462">
    <property type="entry name" value="NUDIX"/>
    <property type="match status" value="1"/>
</dbReference>
<dbReference type="EC" id="3.6.1.22" evidence="4"/>
<evidence type="ECO:0000256" key="8">
    <source>
        <dbReference type="ARBA" id="ARBA00023027"/>
    </source>
</evidence>
<dbReference type="GO" id="GO:0019677">
    <property type="term" value="P:NAD+ catabolic process"/>
    <property type="evidence" value="ECO:0007669"/>
    <property type="project" value="TreeGrafter"/>
</dbReference>
<dbReference type="GO" id="GO:0006742">
    <property type="term" value="P:NADP+ catabolic process"/>
    <property type="evidence" value="ECO:0007669"/>
    <property type="project" value="TreeGrafter"/>
</dbReference>
<evidence type="ECO:0000256" key="7">
    <source>
        <dbReference type="ARBA" id="ARBA00022842"/>
    </source>
</evidence>
<dbReference type="Gene3D" id="3.90.79.20">
    <property type="match status" value="1"/>
</dbReference>
<evidence type="ECO:0000256" key="6">
    <source>
        <dbReference type="ARBA" id="ARBA00022801"/>
    </source>
</evidence>
<dbReference type="SUPFAM" id="SSF55811">
    <property type="entry name" value="Nudix"/>
    <property type="match status" value="1"/>
</dbReference>
<dbReference type="InterPro" id="IPR015376">
    <property type="entry name" value="Znr_NADH_PPase"/>
</dbReference>
<keyword evidence="5" id="KW-0479">Metal-binding</keyword>
<keyword evidence="7" id="KW-0460">Magnesium</keyword>
<dbReference type="PANTHER" id="PTHR42904:SF6">
    <property type="entry name" value="NAD-CAPPED RNA HYDROLASE NUDT12"/>
    <property type="match status" value="1"/>
</dbReference>
<comment type="catalytic activity">
    <reaction evidence="9">
        <text>a 5'-end NAD(+)-phospho-ribonucleoside in mRNA + H2O = a 5'-end phospho-adenosine-phospho-ribonucleoside in mRNA + beta-nicotinamide D-ribonucleotide + 2 H(+)</text>
        <dbReference type="Rhea" id="RHEA:60876"/>
        <dbReference type="Rhea" id="RHEA-COMP:15698"/>
        <dbReference type="Rhea" id="RHEA-COMP:15719"/>
        <dbReference type="ChEBI" id="CHEBI:14649"/>
        <dbReference type="ChEBI" id="CHEBI:15377"/>
        <dbReference type="ChEBI" id="CHEBI:15378"/>
        <dbReference type="ChEBI" id="CHEBI:144029"/>
        <dbReference type="ChEBI" id="CHEBI:144051"/>
    </reaction>
    <physiologicalReaction direction="left-to-right" evidence="9">
        <dbReference type="Rhea" id="RHEA:60877"/>
    </physiologicalReaction>
</comment>
<keyword evidence="6 11" id="KW-0378">Hydrolase</keyword>
<dbReference type="RefSeq" id="WP_109340105.1">
    <property type="nucleotide sequence ID" value="NZ_CP029347.1"/>
</dbReference>
<evidence type="ECO:0000256" key="4">
    <source>
        <dbReference type="ARBA" id="ARBA00012381"/>
    </source>
</evidence>
<comment type="similarity">
    <text evidence="3">Belongs to the Nudix hydrolase family. NudC subfamily.</text>
</comment>
<dbReference type="InterPro" id="IPR050241">
    <property type="entry name" value="NAD-cap_RNA_hydrolase_NudC"/>
</dbReference>
<dbReference type="PANTHER" id="PTHR42904">
    <property type="entry name" value="NUDIX HYDROLASE, NUDC SUBFAMILY"/>
    <property type="match status" value="1"/>
</dbReference>
<reference evidence="11 12" key="1">
    <citation type="submission" date="2018-05" db="EMBL/GenBank/DDBJ databases">
        <title>Salinimonas sp. HMF8227 Genome sequencing and assembly.</title>
        <authorList>
            <person name="Kang H."/>
            <person name="Kang J."/>
            <person name="Cha I."/>
            <person name="Kim H."/>
            <person name="Joh K."/>
        </authorList>
    </citation>
    <scope>NUCLEOTIDE SEQUENCE [LARGE SCALE GENOMIC DNA]</scope>
    <source>
        <strain evidence="11 12">HMF8227</strain>
    </source>
</reference>
<evidence type="ECO:0000256" key="9">
    <source>
        <dbReference type="ARBA" id="ARBA00023679"/>
    </source>
</evidence>
<dbReference type="AlphaFoldDB" id="A0A2S2E4F8"/>
<evidence type="ECO:0000256" key="2">
    <source>
        <dbReference type="ARBA" id="ARBA00001947"/>
    </source>
</evidence>
<comment type="cofactor">
    <cofactor evidence="2">
        <name>Zn(2+)</name>
        <dbReference type="ChEBI" id="CHEBI:29105"/>
    </cofactor>
</comment>
<dbReference type="InterPro" id="IPR015797">
    <property type="entry name" value="NUDIX_hydrolase-like_dom_sf"/>
</dbReference>
<dbReference type="Pfam" id="PF00293">
    <property type="entry name" value="NUDIX"/>
    <property type="match status" value="1"/>
</dbReference>
<comment type="cofactor">
    <cofactor evidence="1">
        <name>Mg(2+)</name>
        <dbReference type="ChEBI" id="CHEBI:18420"/>
    </cofactor>
</comment>
<dbReference type="PROSITE" id="PS00893">
    <property type="entry name" value="NUDIX_BOX"/>
    <property type="match status" value="1"/>
</dbReference>
<protein>
    <recommendedName>
        <fullName evidence="4">NAD(+) diphosphatase</fullName>
        <ecNumber evidence="4">3.6.1.22</ecNumber>
    </recommendedName>
</protein>
<dbReference type="Pfam" id="PF09296">
    <property type="entry name" value="NUDIX-like"/>
    <property type="match status" value="1"/>
</dbReference>
<organism evidence="11 12">
    <name type="scientific">Saliniradius amylolyticus</name>
    <dbReference type="NCBI Taxonomy" id="2183582"/>
    <lineage>
        <taxon>Bacteria</taxon>
        <taxon>Pseudomonadati</taxon>
        <taxon>Pseudomonadota</taxon>
        <taxon>Gammaproteobacteria</taxon>
        <taxon>Alteromonadales</taxon>
        <taxon>Alteromonadaceae</taxon>
        <taxon>Saliniradius</taxon>
    </lineage>
</organism>
<evidence type="ECO:0000256" key="5">
    <source>
        <dbReference type="ARBA" id="ARBA00022723"/>
    </source>
</evidence>
<keyword evidence="12" id="KW-1185">Reference proteome</keyword>
<dbReference type="InterPro" id="IPR000086">
    <property type="entry name" value="NUDIX_hydrolase_dom"/>
</dbReference>
<evidence type="ECO:0000256" key="1">
    <source>
        <dbReference type="ARBA" id="ARBA00001946"/>
    </source>
</evidence>
<evidence type="ECO:0000313" key="12">
    <source>
        <dbReference type="Proteomes" id="UP000245728"/>
    </source>
</evidence>
<gene>
    <name evidence="11" type="primary">nudC</name>
    <name evidence="11" type="ORF">HMF8227_02080</name>
</gene>
<dbReference type="NCBIfam" id="NF001299">
    <property type="entry name" value="PRK00241.1"/>
    <property type="match status" value="1"/>
</dbReference>
<dbReference type="GO" id="GO:0110153">
    <property type="term" value="F:RNA NAD-cap (NMN-forming) hydrolase activity"/>
    <property type="evidence" value="ECO:0007669"/>
    <property type="project" value="RHEA"/>
</dbReference>
<sequence>MWRLRQSGLQRFSSYRYSPEQLSALIKRGEIKLSVFNERLRVLMRSEDSSPVNGAALLSDYSADELIFLGLDESDTPCFSAQVRDDDLELDNDADWQDLRLLLPLLSDEQVAPLAQAKALHHWHQNHRYCGRCGARTKVDAAGHERYCAECESRVYPRTDPAVIMAVTHKDRLLLARQPQWPPKLYSVLAGFVEPGESFEQTVAREVAEEVGLDTQRIDYLGSQPWPFPCSVMIGFYAGTTDSNVTLQDDELEDAFWLTAKELEAALREGSIELPVPGAISYALIQYWAQQQGVTIDG</sequence>
<proteinExistence type="inferred from homology"/>